<dbReference type="Proteomes" id="UP000318833">
    <property type="component" value="Unassembled WGS sequence"/>
</dbReference>
<dbReference type="EMBL" id="VLNR01000034">
    <property type="protein sequence ID" value="TSE07308.1"/>
    <property type="molecule type" value="Genomic_DNA"/>
</dbReference>
<dbReference type="InterPro" id="IPR059177">
    <property type="entry name" value="GH29D-like_dom"/>
</dbReference>
<reference evidence="2 3" key="1">
    <citation type="submission" date="2019-07" db="EMBL/GenBank/DDBJ databases">
        <title>The draft genome sequence of Aquimarina algiphila M91.</title>
        <authorList>
            <person name="Meng X."/>
        </authorList>
    </citation>
    <scope>NUCLEOTIDE SEQUENCE [LARGE SCALE GENOMIC DNA]</scope>
    <source>
        <strain evidence="2 3">M91</strain>
    </source>
</reference>
<dbReference type="Pfam" id="PF13290">
    <property type="entry name" value="CHB_HEX_C_1"/>
    <property type="match status" value="1"/>
</dbReference>
<name>A0A554VI75_9FLAO</name>
<protein>
    <recommendedName>
        <fullName evidence="1">GH29D-like beta-sandwich domain-containing protein</fullName>
    </recommendedName>
</protein>
<sequence>MEFWTNIPYKTNQSMKYIVVIVLVVCVYSCKKNNKENEFTKTYVQKEEIQLVNPKIIVNNVIIDTSSSIIASLPLDQTVIRYTTDGNEPTETSEKYTDIISISESGTYTFKAFHPEFKSSGSEQVSFFKKGIDVDIFSLITPLNKQYPGQGESTLVNHKKGTLNFRDGEWIGVTEPFIAIIDFKTKIFLDSVDIGYLVNTDAWIFPIQNVSIAFSENGADFTDIEPQEALEKIKTGSTKLDNIHIPVAKKLKKLKIKISNVTSIPKWHQGKGNPAWLFMDEWIFNAKISN</sequence>
<dbReference type="AlphaFoldDB" id="A0A554VI75"/>
<comment type="caution">
    <text evidence="2">The sequence shown here is derived from an EMBL/GenBank/DDBJ whole genome shotgun (WGS) entry which is preliminary data.</text>
</comment>
<keyword evidence="3" id="KW-1185">Reference proteome</keyword>
<feature type="domain" description="GH29D-like beta-sandwich" evidence="1">
    <location>
        <begin position="68"/>
        <end position="120"/>
    </location>
</feature>
<dbReference type="OrthoDB" id="9806464at2"/>
<evidence type="ECO:0000313" key="3">
    <source>
        <dbReference type="Proteomes" id="UP000318833"/>
    </source>
</evidence>
<proteinExistence type="predicted"/>
<accession>A0A554VI75</accession>
<gene>
    <name evidence="2" type="ORF">FOF46_16100</name>
</gene>
<organism evidence="2 3">
    <name type="scientific">Aquimarina algiphila</name>
    <dbReference type="NCBI Taxonomy" id="2047982"/>
    <lineage>
        <taxon>Bacteria</taxon>
        <taxon>Pseudomonadati</taxon>
        <taxon>Bacteroidota</taxon>
        <taxon>Flavobacteriia</taxon>
        <taxon>Flavobacteriales</taxon>
        <taxon>Flavobacteriaceae</taxon>
        <taxon>Aquimarina</taxon>
    </lineage>
</organism>
<evidence type="ECO:0000313" key="2">
    <source>
        <dbReference type="EMBL" id="TSE07308.1"/>
    </source>
</evidence>
<evidence type="ECO:0000259" key="1">
    <source>
        <dbReference type="Pfam" id="PF13290"/>
    </source>
</evidence>